<dbReference type="PROSITE" id="PS50071">
    <property type="entry name" value="HOMEOBOX_2"/>
    <property type="match status" value="1"/>
</dbReference>
<feature type="compositionally biased region" description="Basic residues" evidence="6">
    <location>
        <begin position="360"/>
        <end position="369"/>
    </location>
</feature>
<dbReference type="CDD" id="cd00086">
    <property type="entry name" value="homeodomain"/>
    <property type="match status" value="1"/>
</dbReference>
<evidence type="ECO:0000259" key="7">
    <source>
        <dbReference type="PROSITE" id="PS50071"/>
    </source>
</evidence>
<dbReference type="GO" id="GO:0008270">
    <property type="term" value="F:zinc ion binding"/>
    <property type="evidence" value="ECO:0007669"/>
    <property type="project" value="UniProtKB-KW"/>
</dbReference>
<dbReference type="GO" id="GO:0005634">
    <property type="term" value="C:nucleus"/>
    <property type="evidence" value="ECO:0007669"/>
    <property type="project" value="UniProtKB-SubCell"/>
</dbReference>
<dbReference type="Pfam" id="PF05920">
    <property type="entry name" value="Homeobox_KN"/>
    <property type="match status" value="1"/>
</dbReference>
<feature type="DNA-binding region" description="Homeobox" evidence="5">
    <location>
        <begin position="184"/>
        <end position="238"/>
    </location>
</feature>
<dbReference type="GO" id="GO:0006355">
    <property type="term" value="P:regulation of DNA-templated transcription"/>
    <property type="evidence" value="ECO:0007669"/>
    <property type="project" value="InterPro"/>
</dbReference>
<sequence>MAEFFDWDRAEQAPSGLGGMPAGPGTDFDFEPLQGNQDFDLALANVDGDDFSFWALEHFETSNLVPRPVYSNDAQKLCDACEAGGFNCKRKDGSESEACTTCVALNINCSFSSNPSPPDGVPDLSTPPEQPVISEHTTLQGVQLNDIRSSSSPDFINLVTGNDSENDNNNSTPPAVPKIGARFSRESVRILKAWLSTHSHRPYPNDEERENLQRQTGLNKTQIANWLANARRRSKQKTHHPTRSKSPSVRAWAGAVEIPQSRGGSSRESEYLSPLQRWQNSPPENEPACVTAIASAVMRAGPSSAYDSGLNSPFNNTDDDAVRSGRGSSASSFGTSPSSASFASAYSQGSRSSIGSLQQRGRRRRRRRVVPKEFNEKRDLNTPLKTFQCTFCTETFRTKHDWQRHEKSLHLSLEQWICCPKGPRALNPDNNQVCCVFDGVADPDNAHIESHNYTSCQERSLEERTFYRKDHLRQHLKLVHGAKFNAWAMNSWKAPTPDIRSRCGFCGVVLNSWPARVDHLAEHFKTGSNMVNWKGDWGFEPSVLSMVENAIPPYLIHDDRATPLPFKASQGTSKSPRNAYELIKLELADWLEDHTDVAGTSGTTPSDEEILLETCRIIHAAEARSQDNSRTPASWFRDVLMSSEDTALQARLGPLRSQAEGCLLQLRVHGKDNVFEDCPLERQLLEFVKARSLLGLTATNDELQVEACNIVGRMEESSILPLEKLANLYLRLIYKDTGWLSAFRQRAGLLPMDESVGSTVKVPVTASIQDYTHLETELADFANHYWATMGTYPSDEELRTHARCVVYKCQDGWQQTAANNAGWLESFKQRHFPSQIRDHKLPSNNNELLGSAVGPSGAGVDSLAKQQESANTALNDTAFAQLEATSTTSTLQAGFFKQNNFFLNPASYRRLAWELGRFVTAAMSPNNPNQHVPTDEELKHQARWILYDDDDPLNHTAADNAEWLLRFKRSVGILPATDGEGLPEYMWKGSGQRAMPWQGTTPSQGASPDAMIPSMSTQPMQIDSRPLPNLDFGSIEATNVQHRDTGSIFASPEFEDKLVQFAVSEVASSGRIPPDEAIQARAKELLGFEVWQTAPTPAEDPVLLAKFKKLVVERVTAVLADQVEQGSGSIRSSHATSFSVIDHTPDRGQDAIDPSLLPALDASQEVTTSATLPTVHVAISEKRLEEIIDEALQR</sequence>
<keyword evidence="4" id="KW-0479">Metal-binding</keyword>
<feature type="region of interest" description="Disordered" evidence="6">
    <location>
        <begin position="302"/>
        <end position="377"/>
    </location>
</feature>
<organism evidence="9 10">
    <name type="scientific">Gnomoniopsis smithogilvyi</name>
    <dbReference type="NCBI Taxonomy" id="1191159"/>
    <lineage>
        <taxon>Eukaryota</taxon>
        <taxon>Fungi</taxon>
        <taxon>Dikarya</taxon>
        <taxon>Ascomycota</taxon>
        <taxon>Pezizomycotina</taxon>
        <taxon>Sordariomycetes</taxon>
        <taxon>Sordariomycetidae</taxon>
        <taxon>Diaporthales</taxon>
        <taxon>Gnomoniaceae</taxon>
        <taxon>Gnomoniopsis</taxon>
    </lineage>
</organism>
<dbReference type="PROSITE" id="PS50157">
    <property type="entry name" value="ZINC_FINGER_C2H2_2"/>
    <property type="match status" value="1"/>
</dbReference>
<accession>A0A9W8YSJ7</accession>
<feature type="compositionally biased region" description="Polar residues" evidence="6">
    <location>
        <begin position="305"/>
        <end position="316"/>
    </location>
</feature>
<evidence type="ECO:0000256" key="6">
    <source>
        <dbReference type="SAM" id="MobiDB-lite"/>
    </source>
</evidence>
<dbReference type="InterPro" id="IPR050224">
    <property type="entry name" value="TALE_homeobox"/>
</dbReference>
<keyword evidence="4" id="KW-0863">Zinc-finger</keyword>
<gene>
    <name evidence="9" type="ORF">N0V93_007363</name>
</gene>
<feature type="domain" description="Homeobox" evidence="7">
    <location>
        <begin position="182"/>
        <end position="237"/>
    </location>
</feature>
<evidence type="ECO:0000313" key="9">
    <source>
        <dbReference type="EMBL" id="KAJ4389891.1"/>
    </source>
</evidence>
<dbReference type="InterPro" id="IPR013087">
    <property type="entry name" value="Znf_C2H2_type"/>
</dbReference>
<evidence type="ECO:0000259" key="8">
    <source>
        <dbReference type="PROSITE" id="PS50157"/>
    </source>
</evidence>
<feature type="region of interest" description="Disordered" evidence="6">
    <location>
        <begin position="230"/>
        <end position="286"/>
    </location>
</feature>
<evidence type="ECO:0000256" key="1">
    <source>
        <dbReference type="ARBA" id="ARBA00023125"/>
    </source>
</evidence>
<dbReference type="InterPro" id="IPR009057">
    <property type="entry name" value="Homeodomain-like_sf"/>
</dbReference>
<dbReference type="EMBL" id="JAPEVB010000004">
    <property type="protein sequence ID" value="KAJ4389891.1"/>
    <property type="molecule type" value="Genomic_DNA"/>
</dbReference>
<comment type="subcellular location">
    <subcellularLocation>
        <location evidence="5">Nucleus</location>
    </subcellularLocation>
</comment>
<dbReference type="SMART" id="SM00355">
    <property type="entry name" value="ZnF_C2H2"/>
    <property type="match status" value="3"/>
</dbReference>
<dbReference type="Gene3D" id="1.10.10.60">
    <property type="entry name" value="Homeodomain-like"/>
    <property type="match status" value="1"/>
</dbReference>
<reference evidence="9" key="1">
    <citation type="submission" date="2022-10" db="EMBL/GenBank/DDBJ databases">
        <title>Tapping the CABI collections for fungal endophytes: first genome assemblies for Collariella, Neodidymelliopsis, Ascochyta clinopodiicola, Didymella pomorum, Didymosphaeria variabile, Neocosmospora piperis and Neocucurbitaria cava.</title>
        <authorList>
            <person name="Hill R."/>
        </authorList>
    </citation>
    <scope>NUCLEOTIDE SEQUENCE</scope>
    <source>
        <strain evidence="9">IMI 355082</strain>
    </source>
</reference>
<keyword evidence="10" id="KW-1185">Reference proteome</keyword>
<evidence type="ECO:0000256" key="5">
    <source>
        <dbReference type="PROSITE-ProRule" id="PRU00108"/>
    </source>
</evidence>
<feature type="compositionally biased region" description="Low complexity" evidence="6">
    <location>
        <begin position="324"/>
        <end position="359"/>
    </location>
</feature>
<evidence type="ECO:0000256" key="3">
    <source>
        <dbReference type="ARBA" id="ARBA00023242"/>
    </source>
</evidence>
<dbReference type="PANTHER" id="PTHR11850">
    <property type="entry name" value="HOMEOBOX PROTEIN TRANSCRIPTION FACTORS"/>
    <property type="match status" value="1"/>
</dbReference>
<feature type="compositionally biased region" description="Basic residues" evidence="6">
    <location>
        <begin position="230"/>
        <end position="243"/>
    </location>
</feature>
<evidence type="ECO:0000256" key="4">
    <source>
        <dbReference type="PROSITE-ProRule" id="PRU00042"/>
    </source>
</evidence>
<dbReference type="GO" id="GO:0003677">
    <property type="term" value="F:DNA binding"/>
    <property type="evidence" value="ECO:0007669"/>
    <property type="project" value="UniProtKB-UniRule"/>
</dbReference>
<dbReference type="InterPro" id="IPR001356">
    <property type="entry name" value="HD"/>
</dbReference>
<comment type="caution">
    <text evidence="9">The sequence shown here is derived from an EMBL/GenBank/DDBJ whole genome shotgun (WGS) entry which is preliminary data.</text>
</comment>
<keyword evidence="3 5" id="KW-0539">Nucleus</keyword>
<feature type="domain" description="C2H2-type" evidence="8">
    <location>
        <begin position="387"/>
        <end position="415"/>
    </location>
</feature>
<keyword evidence="1 5" id="KW-0238">DNA-binding</keyword>
<keyword evidence="2 5" id="KW-0371">Homeobox</keyword>
<dbReference type="InterPro" id="IPR008422">
    <property type="entry name" value="KN_HD"/>
</dbReference>
<dbReference type="SUPFAM" id="SSF46689">
    <property type="entry name" value="Homeodomain-like"/>
    <property type="match status" value="1"/>
</dbReference>
<dbReference type="Pfam" id="PF03221">
    <property type="entry name" value="HTH_Tnp_Tc5"/>
    <property type="match status" value="1"/>
</dbReference>
<evidence type="ECO:0000256" key="2">
    <source>
        <dbReference type="ARBA" id="ARBA00023155"/>
    </source>
</evidence>
<dbReference type="Proteomes" id="UP001140453">
    <property type="component" value="Unassembled WGS sequence"/>
</dbReference>
<dbReference type="PROSITE" id="PS00028">
    <property type="entry name" value="ZINC_FINGER_C2H2_1"/>
    <property type="match status" value="1"/>
</dbReference>
<proteinExistence type="predicted"/>
<dbReference type="InterPro" id="IPR006600">
    <property type="entry name" value="HTH_CenpB_DNA-bd_dom"/>
</dbReference>
<keyword evidence="4" id="KW-0862">Zinc</keyword>
<protein>
    <submittedName>
        <fullName evidence="9">Uncharacterized protein</fullName>
    </submittedName>
</protein>
<dbReference type="OrthoDB" id="10056939at2759"/>
<dbReference type="AlphaFoldDB" id="A0A9W8YSJ7"/>
<evidence type="ECO:0000313" key="10">
    <source>
        <dbReference type="Proteomes" id="UP001140453"/>
    </source>
</evidence>
<dbReference type="SMART" id="SM00389">
    <property type="entry name" value="HOX"/>
    <property type="match status" value="1"/>
</dbReference>
<name>A0A9W8YSJ7_9PEZI</name>